<comment type="caution">
    <text evidence="7">The sequence shown here is derived from an EMBL/GenBank/DDBJ whole genome shotgun (WGS) entry which is preliminary data.</text>
</comment>
<dbReference type="EMBL" id="JARJLM010000714">
    <property type="protein sequence ID" value="MDF3839841.1"/>
    <property type="molecule type" value="Genomic_DNA"/>
</dbReference>
<evidence type="ECO:0000256" key="6">
    <source>
        <dbReference type="SAM" id="Phobius"/>
    </source>
</evidence>
<feature type="transmembrane region" description="Helical" evidence="6">
    <location>
        <begin position="316"/>
        <end position="334"/>
    </location>
</feature>
<dbReference type="RefSeq" id="WP_276269437.1">
    <property type="nucleotide sequence ID" value="NZ_JARJLM010000714.1"/>
</dbReference>
<evidence type="ECO:0000256" key="1">
    <source>
        <dbReference type="ARBA" id="ARBA00004651"/>
    </source>
</evidence>
<accession>A0ABT6B4N3</accession>
<protein>
    <submittedName>
        <fullName evidence="7">Oligosaccharide flippase family protein</fullName>
    </submittedName>
</protein>
<proteinExistence type="predicted"/>
<keyword evidence="5 6" id="KW-0472">Membrane</keyword>
<evidence type="ECO:0000313" key="7">
    <source>
        <dbReference type="EMBL" id="MDF3839841.1"/>
    </source>
</evidence>
<feature type="transmembrane region" description="Helical" evidence="6">
    <location>
        <begin position="71"/>
        <end position="92"/>
    </location>
</feature>
<reference evidence="7 8" key="1">
    <citation type="submission" date="2023-03" db="EMBL/GenBank/DDBJ databases">
        <title>Draft assemblies of triclosan tolerant bacteria isolated from returned activated sludge.</title>
        <authorList>
            <person name="Van Hamelsveld S."/>
        </authorList>
    </citation>
    <scope>NUCLEOTIDE SEQUENCE [LARGE SCALE GENOMIC DNA]</scope>
    <source>
        <strain evidence="7 8">GW210010_S58</strain>
    </source>
</reference>
<evidence type="ECO:0000256" key="4">
    <source>
        <dbReference type="ARBA" id="ARBA00022989"/>
    </source>
</evidence>
<feature type="transmembrane region" description="Helical" evidence="6">
    <location>
        <begin position="251"/>
        <end position="275"/>
    </location>
</feature>
<dbReference type="PANTHER" id="PTHR30250">
    <property type="entry name" value="PST FAMILY PREDICTED COLANIC ACID TRANSPORTER"/>
    <property type="match status" value="1"/>
</dbReference>
<feature type="transmembrane region" description="Helical" evidence="6">
    <location>
        <begin position="30"/>
        <end position="59"/>
    </location>
</feature>
<dbReference type="Proteomes" id="UP001216674">
    <property type="component" value="Unassembled WGS sequence"/>
</dbReference>
<evidence type="ECO:0000313" key="8">
    <source>
        <dbReference type="Proteomes" id="UP001216674"/>
    </source>
</evidence>
<keyword evidence="8" id="KW-1185">Reference proteome</keyword>
<feature type="transmembrane region" description="Helical" evidence="6">
    <location>
        <begin position="287"/>
        <end position="310"/>
    </location>
</feature>
<feature type="non-terminal residue" evidence="7">
    <location>
        <position position="399"/>
    </location>
</feature>
<evidence type="ECO:0000256" key="2">
    <source>
        <dbReference type="ARBA" id="ARBA00022475"/>
    </source>
</evidence>
<dbReference type="Pfam" id="PF13440">
    <property type="entry name" value="Polysacc_synt_3"/>
    <property type="match status" value="1"/>
</dbReference>
<keyword evidence="4 6" id="KW-1133">Transmembrane helix</keyword>
<keyword evidence="3 6" id="KW-0812">Transmembrane</keyword>
<name>A0ABT6B4N3_9BURK</name>
<evidence type="ECO:0000256" key="5">
    <source>
        <dbReference type="ARBA" id="ARBA00023136"/>
    </source>
</evidence>
<gene>
    <name evidence="7" type="ORF">P3W85_43935</name>
</gene>
<sequence>MYVSILGIVAVASCLRLEIAIPLPTRDEDAANLLALALCISATTAGISALVVVFFPAQIIRLIAQPKLQPYLLLVPLGIWLSGSYAALQFWATRKKRFSSIAKTRLSQALGGAAMQVGVGAVNGAPLGLLLGQMITSGAGIFGLARDVLKNDLEALRTIRWSTMRRVLREYDRFPKYSTVESFANNLGIQLPVIVIAALALGPEAGFLMLATRAMQAPIGLIGGAVSQVYLSRAPEEFRAGTLHEFTANAIGTLAKVGIGPLLFAGIVAPPAFIFGFGKEWVRAGEIVVWMTPWFIFQFISSPISMVMHVRVMQKAMLALTLSGLLIRIGAIVIAANFDRHHFSEYYAISGAVFYLICLYIFIRAAGVSFSDFYRKISSAMPWVIGWVCVGVMCRYVLD</sequence>
<dbReference type="PANTHER" id="PTHR30250:SF28">
    <property type="entry name" value="POLYSACCHARIDE BIOSYNTHESIS PROTEIN"/>
    <property type="match status" value="1"/>
</dbReference>
<dbReference type="InterPro" id="IPR050833">
    <property type="entry name" value="Poly_Biosynth_Transport"/>
</dbReference>
<keyword evidence="2" id="KW-1003">Cell membrane</keyword>
<evidence type="ECO:0000256" key="3">
    <source>
        <dbReference type="ARBA" id="ARBA00022692"/>
    </source>
</evidence>
<feature type="transmembrane region" description="Helical" evidence="6">
    <location>
        <begin position="183"/>
        <end position="202"/>
    </location>
</feature>
<organism evidence="7 8">
    <name type="scientific">Cupriavidus basilensis</name>
    <dbReference type="NCBI Taxonomy" id="68895"/>
    <lineage>
        <taxon>Bacteria</taxon>
        <taxon>Pseudomonadati</taxon>
        <taxon>Pseudomonadota</taxon>
        <taxon>Betaproteobacteria</taxon>
        <taxon>Burkholderiales</taxon>
        <taxon>Burkholderiaceae</taxon>
        <taxon>Cupriavidus</taxon>
    </lineage>
</organism>
<feature type="transmembrane region" description="Helical" evidence="6">
    <location>
        <begin position="346"/>
        <end position="368"/>
    </location>
</feature>
<comment type="subcellular location">
    <subcellularLocation>
        <location evidence="1">Cell membrane</location>
        <topology evidence="1">Multi-pass membrane protein</topology>
    </subcellularLocation>
</comment>